<sequence>MDRYEVALGEELIERDQLRIELRGPRRLEIRVVGQDLHAEGGHTLCDQLTDSAEADDAEFLLVELSTGVLRASPLPVLQRRVRWRDETSRGKDQTDGELGCRDDVRRWSIDHHHASSGSGGDIDIVETDSSTRDDFESFCRSDRFRVHLRGRANQHCINALREGRKKFIAICTIAIADFEVRS</sequence>
<accession>A0A6J6EJ23</accession>
<name>A0A6J6EJ23_9ZZZZ</name>
<gene>
    <name evidence="1" type="ORF">UFOPK1650_00808</name>
</gene>
<protein>
    <submittedName>
        <fullName evidence="1">Unannotated protein</fullName>
    </submittedName>
</protein>
<dbReference type="EMBL" id="CAEZTJ010000124">
    <property type="protein sequence ID" value="CAB4572938.1"/>
    <property type="molecule type" value="Genomic_DNA"/>
</dbReference>
<dbReference type="AlphaFoldDB" id="A0A6J6EJ23"/>
<proteinExistence type="predicted"/>
<organism evidence="1">
    <name type="scientific">freshwater metagenome</name>
    <dbReference type="NCBI Taxonomy" id="449393"/>
    <lineage>
        <taxon>unclassified sequences</taxon>
        <taxon>metagenomes</taxon>
        <taxon>ecological metagenomes</taxon>
    </lineage>
</organism>
<reference evidence="1" key="1">
    <citation type="submission" date="2020-05" db="EMBL/GenBank/DDBJ databases">
        <authorList>
            <person name="Chiriac C."/>
            <person name="Salcher M."/>
            <person name="Ghai R."/>
            <person name="Kavagutti S V."/>
        </authorList>
    </citation>
    <scope>NUCLEOTIDE SEQUENCE</scope>
</reference>
<evidence type="ECO:0000313" key="1">
    <source>
        <dbReference type="EMBL" id="CAB4572938.1"/>
    </source>
</evidence>